<dbReference type="PANTHER" id="PTHR12029:SF11">
    <property type="entry name" value="METHYLTRANSFERASE TARBP1-RELATED"/>
    <property type="match status" value="1"/>
</dbReference>
<proteinExistence type="predicted"/>
<dbReference type="EMBL" id="LLZZ01000160">
    <property type="protein sequence ID" value="KTA97463.1"/>
    <property type="molecule type" value="Genomic_DNA"/>
</dbReference>
<evidence type="ECO:0000259" key="3">
    <source>
        <dbReference type="Pfam" id="PF00588"/>
    </source>
</evidence>
<evidence type="ECO:0000313" key="4">
    <source>
        <dbReference type="EMBL" id="KTA97463.1"/>
    </source>
</evidence>
<gene>
    <name evidence="4" type="ORF">AO440_002340</name>
</gene>
<dbReference type="VEuPathDB" id="FungiDB:GVI51_H10307"/>
<dbReference type="Proteomes" id="UP000054886">
    <property type="component" value="Unassembled WGS sequence"/>
</dbReference>
<keyword evidence="2 4" id="KW-0808">Transferase</keyword>
<dbReference type="InterPro" id="IPR029026">
    <property type="entry name" value="tRNA_m1G_MTases_N"/>
</dbReference>
<dbReference type="GO" id="GO:0003723">
    <property type="term" value="F:RNA binding"/>
    <property type="evidence" value="ECO:0007669"/>
    <property type="project" value="InterPro"/>
</dbReference>
<evidence type="ECO:0000313" key="5">
    <source>
        <dbReference type="Proteomes" id="UP000054886"/>
    </source>
</evidence>
<dbReference type="VEuPathDB" id="FungiDB:CAGL0H10406g"/>
<comment type="caution">
    <text evidence="4">The sequence shown here is derived from an EMBL/GenBank/DDBJ whole genome shotgun (WGS) entry which is preliminary data.</text>
</comment>
<dbReference type="Gene3D" id="3.40.1280.10">
    <property type="match status" value="1"/>
</dbReference>
<sequence>MSESLVVLRYLNAEQRVSLLDDLIEQDNFSALVGVIDAHEQLTGSHVEALFEKVVSKVDNEVQEIDLQNAHRDVGCEHLSEDMDIFAKIVVSVPDLWVKIERKISVMLDNYIRCNMGRCFSEAMKKVYESECSIAEHDMEQEETSTVITYLAFLELLFLKQESLQTLELVALDKILIVLQACNIENIATSCSRLMRWTHQSVVSQSLKSQSFDLFLWHVITLMNLEKDEIDWKQRVCLSLLLRILSNEGISDQGVQFVKTQEFWTLIHSSLNHTVHEYRKLGLSIVKLAILKIVDKVSEPLEHEMFKWDPQQNVKIIESWKRFTTLYEIVAVDTALNQIQDARNDIIDIFNDDNLPPTWSLLLFSTGLTASMESVRKYIVNIMLDIKNMSVFSANLNVLRTSFIPALMNAHFFNVIGCECPYGDKLSEFIKSIILASNIKSEIISSILELLIDQGTSFDPARIYVTYGILNCLNTQVPKSLQSKHFRLIRRLFEFECEEEVFETTLQHILLRLLLHGNNSISAAELVQSVVAHIKCQRGDFKYVKPLVEDFREHCVINFNPILVDEQLSPSLGVDSVFDAVAVTLFDISGPRTDINVIKQLIKLDNLQPEDNSIISTELVRLLDAKELNEYPKDCDILTRAKTINQGIWSNLNVQSLYVSLRENFEPEKFKFFVALYQNMINYGTIVVDFAFTDICDIYESIKKFNTAKKTDSDYKMKDSLYDTYFKLLFVYLKTTPLRQERNDIINILNILESNVNTDNGYYLGNLGAVSICQTLTSTYLIPIANKLHDEQVVIGKHIITILSTIWDNISGERLILKERDLHLAFIDTLFHPHILLLVTTDSEYETKISKIGLDIISKAYSRRSLLPHLGKRINEFFMSYNSLLLKCEWMIAIMVNAFKTVQMGENVFKLKPVISKFYENHVSAFFGLQQSLYYQVYGDDEHSCRVHIISAILFCNNTTKNAIVKYIVTQTKALVPVKRTDGVEGLERLLLWQLILLCVVTSDAKSIEWSIFEQMLSSIEDESSPLVRICKEWSIAHVLAHQESEKLTKQANYLFSHFDDHSKPILVVTVEKIIYITLKAMVFDIKNEYFSTLQDRFVALLVANCTSNKPLVRHFSNSLILSFWPKFKEVLQDSSLKLILQKLYENSKEAQIVGQYRTGDANVWDLVDDCTLTGLFGGVLMKCIDHEVPYLSKSDFEKYIPQSTDLPIPIGIDENDKWLSKRESKNVSNPNVTSPNALSDSLQTKSGAWETVLDIDQKRSNSMIKRSELIVVSSLVDKPPNLGGICRLCDVLGVGLLTVQDLRVKNHPQFKNVAVTADKWMPMEEVPIDEISKFMKEKKKEGYTLIGLEQTDKSIKLDNNFKFPSKSLILLGTEAHGIPGHLLNELDLCLEIKQHGVIRSMNIQTATAVIVHSYSAQIL</sequence>
<dbReference type="GO" id="GO:0034599">
    <property type="term" value="P:cellular response to oxidative stress"/>
    <property type="evidence" value="ECO:0007669"/>
    <property type="project" value="EnsemblFungi"/>
</dbReference>
<dbReference type="VEuPathDB" id="FungiDB:B1J91_H10406g"/>
<dbReference type="PANTHER" id="PTHR12029">
    <property type="entry name" value="RNA METHYLTRANSFERASE"/>
    <property type="match status" value="1"/>
</dbReference>
<organism evidence="4 5">
    <name type="scientific">Candida glabrata</name>
    <name type="common">Yeast</name>
    <name type="synonym">Torulopsis glabrata</name>
    <dbReference type="NCBI Taxonomy" id="5478"/>
    <lineage>
        <taxon>Eukaryota</taxon>
        <taxon>Fungi</taxon>
        <taxon>Dikarya</taxon>
        <taxon>Ascomycota</taxon>
        <taxon>Saccharomycotina</taxon>
        <taxon>Saccharomycetes</taxon>
        <taxon>Saccharomycetales</taxon>
        <taxon>Saccharomycetaceae</taxon>
        <taxon>Nakaseomyces</taxon>
    </lineage>
</organism>
<dbReference type="VEuPathDB" id="FungiDB:GWK60_H10373"/>
<dbReference type="Pfam" id="PF00588">
    <property type="entry name" value="SpoU_methylase"/>
    <property type="match status" value="1"/>
</dbReference>
<keyword evidence="1 4" id="KW-0489">Methyltransferase</keyword>
<dbReference type="InterPro" id="IPR001537">
    <property type="entry name" value="SpoU_MeTrfase"/>
</dbReference>
<dbReference type="GO" id="GO:0002128">
    <property type="term" value="P:tRNA nucleoside ribose methylation"/>
    <property type="evidence" value="ECO:0007669"/>
    <property type="project" value="EnsemblFungi"/>
</dbReference>
<accession>A0A0W0CDM1</accession>
<dbReference type="FunFam" id="3.40.1280.10:FF:000022">
    <property type="entry name" value="Trm3p"/>
    <property type="match status" value="1"/>
</dbReference>
<dbReference type="GO" id="GO:0016423">
    <property type="term" value="F:tRNA (guanine) methyltransferase activity"/>
    <property type="evidence" value="ECO:0007669"/>
    <property type="project" value="EnsemblFungi"/>
</dbReference>
<feature type="domain" description="tRNA/rRNA methyltransferase SpoU type" evidence="3">
    <location>
        <begin position="1270"/>
        <end position="1412"/>
    </location>
</feature>
<dbReference type="CDD" id="cd18091">
    <property type="entry name" value="SpoU-like_TRM3-like"/>
    <property type="match status" value="1"/>
</dbReference>
<evidence type="ECO:0000256" key="1">
    <source>
        <dbReference type="ARBA" id="ARBA00022603"/>
    </source>
</evidence>
<dbReference type="SUPFAM" id="SSF75217">
    <property type="entry name" value="alpha/beta knot"/>
    <property type="match status" value="1"/>
</dbReference>
<name>A0A0W0CDM1_CANGB</name>
<evidence type="ECO:0000256" key="2">
    <source>
        <dbReference type="ARBA" id="ARBA00022679"/>
    </source>
</evidence>
<protein>
    <submittedName>
        <fullName evidence="4">tRNA (Guanosine(18)-2'-O)-methyltransferase</fullName>
    </submittedName>
</protein>
<dbReference type="InterPro" id="IPR044748">
    <property type="entry name" value="Trm3/TARBP1_C"/>
</dbReference>
<reference evidence="4 5" key="1">
    <citation type="submission" date="2015-10" db="EMBL/GenBank/DDBJ databases">
        <title>Draft genomes sequences of Candida glabrata isolates 1A, 1B, 2A, 2B, 3A and 3B.</title>
        <authorList>
            <person name="Haavelsrud O.E."/>
            <person name="Gaustad P."/>
        </authorList>
    </citation>
    <scope>NUCLEOTIDE SEQUENCE [LARGE SCALE GENOMIC DNA]</scope>
    <source>
        <strain evidence="4">910700640</strain>
    </source>
</reference>
<dbReference type="InterPro" id="IPR029028">
    <property type="entry name" value="Alpha/beta_knot_MTases"/>
</dbReference>
<dbReference type="InterPro" id="IPR045330">
    <property type="entry name" value="TRM3/TARBP1"/>
</dbReference>